<dbReference type="Pfam" id="PF26355">
    <property type="entry name" value="HTH_VMAP-M9"/>
    <property type="match status" value="1"/>
</dbReference>
<feature type="domain" description="PAS" evidence="4">
    <location>
        <begin position="288"/>
        <end position="337"/>
    </location>
</feature>
<evidence type="ECO:0000259" key="4">
    <source>
        <dbReference type="PROSITE" id="PS50112"/>
    </source>
</evidence>
<evidence type="ECO:0000259" key="3">
    <source>
        <dbReference type="PROSITE" id="PS50110"/>
    </source>
</evidence>
<dbReference type="PANTHER" id="PTHR44591:SF3">
    <property type="entry name" value="RESPONSE REGULATORY DOMAIN-CONTAINING PROTEIN"/>
    <property type="match status" value="1"/>
</dbReference>
<evidence type="ECO:0000313" key="6">
    <source>
        <dbReference type="Proteomes" id="UP000667802"/>
    </source>
</evidence>
<dbReference type="InterPro" id="IPR035965">
    <property type="entry name" value="PAS-like_dom_sf"/>
</dbReference>
<evidence type="ECO:0000256" key="1">
    <source>
        <dbReference type="ARBA" id="ARBA00022553"/>
    </source>
</evidence>
<dbReference type="PROSITE" id="PS50110">
    <property type="entry name" value="RESPONSE_REGULATORY"/>
    <property type="match status" value="1"/>
</dbReference>
<dbReference type="PROSITE" id="PS50112">
    <property type="entry name" value="PAS"/>
    <property type="match status" value="1"/>
</dbReference>
<name>A0AAP5I583_9CYAN</name>
<dbReference type="SUPFAM" id="SSF52172">
    <property type="entry name" value="CheY-like"/>
    <property type="match status" value="1"/>
</dbReference>
<dbReference type="AlphaFoldDB" id="A0AAP5I583"/>
<dbReference type="GO" id="GO:0000160">
    <property type="term" value="P:phosphorelay signal transduction system"/>
    <property type="evidence" value="ECO:0007669"/>
    <property type="project" value="InterPro"/>
</dbReference>
<dbReference type="Proteomes" id="UP000667802">
    <property type="component" value="Unassembled WGS sequence"/>
</dbReference>
<feature type="domain" description="Response regulatory" evidence="3">
    <location>
        <begin position="109"/>
        <end position="225"/>
    </location>
</feature>
<feature type="modified residue" description="4-aspartylphosphate" evidence="2">
    <location>
        <position position="158"/>
    </location>
</feature>
<dbReference type="CDD" id="cd00130">
    <property type="entry name" value="PAS"/>
    <property type="match status" value="1"/>
</dbReference>
<dbReference type="CDD" id="cd19920">
    <property type="entry name" value="REC_PA4781-like"/>
    <property type="match status" value="1"/>
</dbReference>
<gene>
    <name evidence="5" type="ORF">G7B40_005485</name>
</gene>
<dbReference type="RefSeq" id="WP_208341377.1">
    <property type="nucleotide sequence ID" value="NZ_CAWQFN010000872.1"/>
</dbReference>
<dbReference type="InterPro" id="IPR011006">
    <property type="entry name" value="CheY-like_superfamily"/>
</dbReference>
<dbReference type="PANTHER" id="PTHR44591">
    <property type="entry name" value="STRESS RESPONSE REGULATOR PROTEIN 1"/>
    <property type="match status" value="1"/>
</dbReference>
<evidence type="ECO:0000313" key="5">
    <source>
        <dbReference type="EMBL" id="MDR9894024.1"/>
    </source>
</evidence>
<reference evidence="6" key="1">
    <citation type="journal article" date="2021" name="Science">
        <title>Hunting the eagle killer: A cyanobacterial neurotoxin causes vacuolar myelinopathy.</title>
        <authorList>
            <person name="Breinlinger S."/>
            <person name="Phillips T.J."/>
            <person name="Haram B.N."/>
            <person name="Mares J."/>
            <person name="Martinez Yerena J.A."/>
            <person name="Hrouzek P."/>
            <person name="Sobotka R."/>
            <person name="Henderson W.M."/>
            <person name="Schmieder P."/>
            <person name="Williams S.M."/>
            <person name="Lauderdale J.D."/>
            <person name="Wilde H.D."/>
            <person name="Gerrin W."/>
            <person name="Kust A."/>
            <person name="Washington J.W."/>
            <person name="Wagner C."/>
            <person name="Geier B."/>
            <person name="Liebeke M."/>
            <person name="Enke H."/>
            <person name="Niedermeyer T.H.J."/>
            <person name="Wilde S.B."/>
        </authorList>
    </citation>
    <scope>NUCLEOTIDE SEQUENCE [LARGE SCALE GENOMIC DNA]</scope>
    <source>
        <strain evidence="6">Thurmond2011</strain>
    </source>
</reference>
<proteinExistence type="predicted"/>
<dbReference type="Gene3D" id="3.40.50.2300">
    <property type="match status" value="1"/>
</dbReference>
<organism evidence="5 6">
    <name type="scientific">Aetokthonos hydrillicola Thurmond2011</name>
    <dbReference type="NCBI Taxonomy" id="2712845"/>
    <lineage>
        <taxon>Bacteria</taxon>
        <taxon>Bacillati</taxon>
        <taxon>Cyanobacteriota</taxon>
        <taxon>Cyanophyceae</taxon>
        <taxon>Nostocales</taxon>
        <taxon>Hapalosiphonaceae</taxon>
        <taxon>Aetokthonos</taxon>
    </lineage>
</organism>
<dbReference type="SUPFAM" id="SSF55785">
    <property type="entry name" value="PYP-like sensor domain (PAS domain)"/>
    <property type="match status" value="1"/>
</dbReference>
<dbReference type="InterPro" id="IPR001789">
    <property type="entry name" value="Sig_transdc_resp-reg_receiver"/>
</dbReference>
<evidence type="ECO:0000256" key="2">
    <source>
        <dbReference type="PROSITE-ProRule" id="PRU00169"/>
    </source>
</evidence>
<dbReference type="InterPro" id="IPR058651">
    <property type="entry name" value="HTH_VMAP-M9"/>
</dbReference>
<sequence>MSFEGVLKHIEAILEAKLGKHLTPPEKQILQAAWNNETYNKVADSLYLSVGHVKDLAYPLWQQLSNVFGKKISKNNFRNILQEQSALSSLTLEKIQASYIEQDSEPKGNILIIDDLIQNLRVLTEILTKRGFKVRCVTNAQLALKTISHKPPDLILLDIKMPDMDGYQVCEALKSNVETAEIPVIFLSALEETIDKVKAFEVGGLDYITKPFQSEEVVARIQTQLTIQQNKLQLRREIKQHQQTAEILYQSRTLLASILDSSRDGIAALQVVRDITTGEIEDFVYLVVNPALAKLLGKKREEFMGKSIQTTLLNQLIPGLLNLLVQVVETGEALEQEFSWSNHDIHKSYYLTAVKLGDGCSINVHQISEIYRMSSHLKQMATVV</sequence>
<accession>A0AAP5I583</accession>
<protein>
    <submittedName>
        <fullName evidence="5">Response regulator</fullName>
    </submittedName>
</protein>
<dbReference type="EMBL" id="JAALHA020000001">
    <property type="protein sequence ID" value="MDR9894024.1"/>
    <property type="molecule type" value="Genomic_DNA"/>
</dbReference>
<dbReference type="Gene3D" id="3.30.450.20">
    <property type="entry name" value="PAS domain"/>
    <property type="match status" value="1"/>
</dbReference>
<comment type="caution">
    <text evidence="5">The sequence shown here is derived from an EMBL/GenBank/DDBJ whole genome shotgun (WGS) entry which is preliminary data.</text>
</comment>
<keyword evidence="1 2" id="KW-0597">Phosphoprotein</keyword>
<dbReference type="InterPro" id="IPR000014">
    <property type="entry name" value="PAS"/>
</dbReference>
<keyword evidence="6" id="KW-1185">Reference proteome</keyword>
<dbReference type="Pfam" id="PF00072">
    <property type="entry name" value="Response_reg"/>
    <property type="match status" value="1"/>
</dbReference>
<dbReference type="SMART" id="SM00448">
    <property type="entry name" value="REC"/>
    <property type="match status" value="1"/>
</dbReference>
<dbReference type="InterPro" id="IPR050595">
    <property type="entry name" value="Bact_response_regulator"/>
</dbReference>